<evidence type="ECO:0008006" key="3">
    <source>
        <dbReference type="Google" id="ProtNLM"/>
    </source>
</evidence>
<gene>
    <name evidence="1" type="ORF">BAU25_17680</name>
</gene>
<name>A0A1J9T289_9BACI</name>
<dbReference type="EMBL" id="MAOE01000111">
    <property type="protein sequence ID" value="OJD59841.1"/>
    <property type="molecule type" value="Genomic_DNA"/>
</dbReference>
<proteinExistence type="predicted"/>
<dbReference type="AlphaFoldDB" id="A0A1J9T289"/>
<dbReference type="InterPro" id="IPR029060">
    <property type="entry name" value="PIN-like_dom_sf"/>
</dbReference>
<sequence>MSLPYVHSLNNATTINSLLYTDTSFIWESHGTNNGATPTRQVECHNFSTRAVQQGSVFVLSPIIEHELRNVALKELLKKHARMLGCKPHERKKIISNVPTIMQDVHSQVDNIMAILSADPNYVILGENAGQGLASQVSSKYNMDLNDSIILATMLSSEIDSIVTLDGDYIEVTDKDLQIYTNEANYLKILRDHPTKVANNISNNSGSGNAS</sequence>
<protein>
    <recommendedName>
        <fullName evidence="3">PIN domain-containing protein</fullName>
    </recommendedName>
</protein>
<evidence type="ECO:0000313" key="1">
    <source>
        <dbReference type="EMBL" id="OJD59841.1"/>
    </source>
</evidence>
<dbReference type="SUPFAM" id="SSF88723">
    <property type="entry name" value="PIN domain-like"/>
    <property type="match status" value="1"/>
</dbReference>
<reference evidence="1 2" key="1">
    <citation type="submission" date="2016-06" db="EMBL/GenBank/DDBJ databases">
        <title>First insights into the genetic diversity and population structure of in the Bacillus cereus group bacteria from diverse marine environments.</title>
        <authorList>
            <person name="Liu Y."/>
            <person name="Lai Q."/>
            <person name="Shao Z."/>
        </authorList>
    </citation>
    <scope>NUCLEOTIDE SEQUENCE [LARGE SCALE GENOMIC DNA]</scope>
    <source>
        <strain evidence="1 2">N35-10-2</strain>
    </source>
</reference>
<evidence type="ECO:0000313" key="2">
    <source>
        <dbReference type="Proteomes" id="UP000181873"/>
    </source>
</evidence>
<dbReference type="Proteomes" id="UP000181873">
    <property type="component" value="Unassembled WGS sequence"/>
</dbReference>
<organism evidence="1 2">
    <name type="scientific">Bacillus albus</name>
    <dbReference type="NCBI Taxonomy" id="2026189"/>
    <lineage>
        <taxon>Bacteria</taxon>
        <taxon>Bacillati</taxon>
        <taxon>Bacillota</taxon>
        <taxon>Bacilli</taxon>
        <taxon>Bacillales</taxon>
        <taxon>Bacillaceae</taxon>
        <taxon>Bacillus</taxon>
        <taxon>Bacillus cereus group</taxon>
    </lineage>
</organism>
<dbReference type="RefSeq" id="WP_071758815.1">
    <property type="nucleotide sequence ID" value="NZ_CBCSIO010000006.1"/>
</dbReference>
<comment type="caution">
    <text evidence="1">The sequence shown here is derived from an EMBL/GenBank/DDBJ whole genome shotgun (WGS) entry which is preliminary data.</text>
</comment>
<accession>A0A1J9T289</accession>